<keyword evidence="10" id="KW-0175">Coiled coil</keyword>
<keyword evidence="11" id="KW-0206">Cytoskeleton</keyword>
<evidence type="ECO:0000256" key="6">
    <source>
        <dbReference type="ARBA" id="ARBA00022499"/>
    </source>
</evidence>
<dbReference type="EMBL" id="VSWD01000010">
    <property type="protein sequence ID" value="KAK3091632.1"/>
    <property type="molecule type" value="Genomic_DNA"/>
</dbReference>
<evidence type="ECO:0000256" key="4">
    <source>
        <dbReference type="ARBA" id="ARBA00004657"/>
    </source>
</evidence>
<reference evidence="15" key="1">
    <citation type="submission" date="2019-08" db="EMBL/GenBank/DDBJ databases">
        <title>The improved chromosome-level genome for the pearl oyster Pinctada fucata martensii using PacBio sequencing and Hi-C.</title>
        <authorList>
            <person name="Zheng Z."/>
        </authorList>
    </citation>
    <scope>NUCLEOTIDE SEQUENCE</scope>
    <source>
        <strain evidence="15">ZZ-2019</strain>
        <tissue evidence="15">Adductor muscle</tissue>
    </source>
</reference>
<evidence type="ECO:0000256" key="12">
    <source>
        <dbReference type="ARBA" id="ARBA00034776"/>
    </source>
</evidence>
<protein>
    <recommendedName>
        <fullName evidence="13">Dynactin subunit 4</fullName>
    </recommendedName>
</protein>
<sequence>MKTFEHCYVQSSIIITTIGQRHSAPQFQPAESEAMFPLHKHLLIRKSLRCKECEHNLSKPEYNPISTKFKIQLIALHHIPEIRIFAPPDLHLKKESKLILTLCNPSAYNTTVSFLQAEQDDFHNTKVELPKHPVVVLHRDEAAMYDVTNQTEENFKDDASVIAFRKANKIGFYVKVKPDVIGEDVKITFRVQHEYRNTAVALPTEKQELQNVSLTHTVYINLGQVKQGK</sequence>
<evidence type="ECO:0000256" key="7">
    <source>
        <dbReference type="ARBA" id="ARBA00022553"/>
    </source>
</evidence>
<proteinExistence type="inferred from homology"/>
<evidence type="ECO:0000256" key="11">
    <source>
        <dbReference type="ARBA" id="ARBA00023212"/>
    </source>
</evidence>
<keyword evidence="6" id="KW-1017">Isopeptide bond</keyword>
<dbReference type="GO" id="GO:0030016">
    <property type="term" value="C:myofibril"/>
    <property type="evidence" value="ECO:0007669"/>
    <property type="project" value="UniProtKB-SubCell"/>
</dbReference>
<gene>
    <name evidence="15" type="ORF">FSP39_021373</name>
</gene>
<evidence type="ECO:0000256" key="10">
    <source>
        <dbReference type="ARBA" id="ARBA00023054"/>
    </source>
</evidence>
<dbReference type="PANTHER" id="PTHR13034">
    <property type="entry name" value="DYNACTIN P62 SUBUNIT"/>
    <property type="match status" value="1"/>
</dbReference>
<evidence type="ECO:0000256" key="2">
    <source>
        <dbReference type="ARBA" id="ARBA00004529"/>
    </source>
</evidence>
<dbReference type="Pfam" id="PF05502">
    <property type="entry name" value="Dynactin_p62"/>
    <property type="match status" value="1"/>
</dbReference>
<name>A0AA89C281_PINIB</name>
<comment type="subcellular location">
    <subcellularLocation>
        <location evidence="3">Cytoplasm</location>
        <location evidence="3">Cell cortex</location>
    </subcellularLocation>
    <subcellularLocation>
        <location evidence="1">Cytoplasm</location>
        <location evidence="1">Cytoskeleton</location>
        <location evidence="1">Microtubule organizing center</location>
        <location evidence="1">Centrosome</location>
    </subcellularLocation>
    <subcellularLocation>
        <location evidence="2">Cytoplasm</location>
        <location evidence="2">Cytoskeleton</location>
        <location evidence="2">Stress fiber</location>
    </subcellularLocation>
    <subcellularLocation>
        <location evidence="4">Cytoplasm</location>
        <location evidence="4">Myofibril</location>
    </subcellularLocation>
</comment>
<keyword evidence="16" id="KW-1185">Reference proteome</keyword>
<evidence type="ECO:0000256" key="1">
    <source>
        <dbReference type="ARBA" id="ARBA00004300"/>
    </source>
</evidence>
<dbReference type="PANTHER" id="PTHR13034:SF2">
    <property type="entry name" value="DYNACTIN SUBUNIT 4"/>
    <property type="match status" value="1"/>
</dbReference>
<evidence type="ECO:0000256" key="13">
    <source>
        <dbReference type="ARBA" id="ARBA00034864"/>
    </source>
</evidence>
<comment type="similarity">
    <text evidence="12">Belongs to the dynactin subunit 4 family.</text>
</comment>
<keyword evidence="9" id="KW-0007">Acetylation</keyword>
<keyword evidence="5" id="KW-0963">Cytoplasm</keyword>
<dbReference type="AlphaFoldDB" id="A0AA89C281"/>
<comment type="caution">
    <text evidence="15">The sequence shown here is derived from an EMBL/GenBank/DDBJ whole genome shotgun (WGS) entry which is preliminary data.</text>
</comment>
<evidence type="ECO:0000256" key="14">
    <source>
        <dbReference type="ARBA" id="ARBA00093507"/>
    </source>
</evidence>
<evidence type="ECO:0000256" key="8">
    <source>
        <dbReference type="ARBA" id="ARBA00022843"/>
    </source>
</evidence>
<evidence type="ECO:0000256" key="9">
    <source>
        <dbReference type="ARBA" id="ARBA00022990"/>
    </source>
</evidence>
<keyword evidence="7" id="KW-0597">Phosphoprotein</keyword>
<organism evidence="15 16">
    <name type="scientific">Pinctada imbricata</name>
    <name type="common">Atlantic pearl-oyster</name>
    <name type="synonym">Pinctada martensii</name>
    <dbReference type="NCBI Taxonomy" id="66713"/>
    <lineage>
        <taxon>Eukaryota</taxon>
        <taxon>Metazoa</taxon>
        <taxon>Spiralia</taxon>
        <taxon>Lophotrochozoa</taxon>
        <taxon>Mollusca</taxon>
        <taxon>Bivalvia</taxon>
        <taxon>Autobranchia</taxon>
        <taxon>Pteriomorphia</taxon>
        <taxon>Pterioida</taxon>
        <taxon>Pterioidea</taxon>
        <taxon>Pteriidae</taxon>
        <taxon>Pinctada</taxon>
    </lineage>
</organism>
<dbReference type="GO" id="GO:0005938">
    <property type="term" value="C:cell cortex"/>
    <property type="evidence" value="ECO:0007669"/>
    <property type="project" value="UniProtKB-SubCell"/>
</dbReference>
<evidence type="ECO:0000313" key="15">
    <source>
        <dbReference type="EMBL" id="KAK3091632.1"/>
    </source>
</evidence>
<dbReference type="Proteomes" id="UP001186944">
    <property type="component" value="Unassembled WGS sequence"/>
</dbReference>
<dbReference type="GO" id="GO:0001725">
    <property type="term" value="C:stress fiber"/>
    <property type="evidence" value="ECO:0007669"/>
    <property type="project" value="UniProtKB-SubCell"/>
</dbReference>
<comment type="subunit">
    <text evidence="14">Subunit of dynactin, a multiprotein complex part of a tripartite complex with dynein and a adapter, such as BICDL1, BICD2 or HOOK3. The dynactin complex is built around ACTR1A/ACTB filament and consists of an actin-related filament composed of a shoulder domain, a pointed end and a barbed end. Its length is defined by its flexible shoulder domain. The soulder is composed of 2 DCTN1 subunits, 4 DCTN2 and 2 DCTN3. The 4 DCNT2 (via N-terminus) bind the ACTR1A filament and act as molecular rulers to determine the length. The pointed end is important for binding dynein-dynactin cargo adapters. Consists of 4 subunits: ACTR10, DCNT4, DCTN5 and DCTN6. The barbed end is composed of a CAPZA1:CAPZB heterodimers, which binds ACTR1A/ACTB filament and dynactin and stabilizes dynactin. Interacts with ATP7B, but not ATP7A, in a copper-dependent manner. Interacts with ANK2; this interaction is required for localization at costameres. Interacts with N4BP2L1.</text>
</comment>
<evidence type="ECO:0000256" key="3">
    <source>
        <dbReference type="ARBA" id="ARBA00004544"/>
    </source>
</evidence>
<dbReference type="GO" id="GO:0005869">
    <property type="term" value="C:dynactin complex"/>
    <property type="evidence" value="ECO:0007669"/>
    <property type="project" value="InterPro"/>
</dbReference>
<accession>A0AA89C281</accession>
<dbReference type="InterPro" id="IPR008603">
    <property type="entry name" value="DCTN4"/>
</dbReference>
<evidence type="ECO:0000256" key="5">
    <source>
        <dbReference type="ARBA" id="ARBA00022490"/>
    </source>
</evidence>
<keyword evidence="8" id="KW-0832">Ubl conjugation</keyword>
<evidence type="ECO:0000313" key="16">
    <source>
        <dbReference type="Proteomes" id="UP001186944"/>
    </source>
</evidence>
<dbReference type="GO" id="GO:0005813">
    <property type="term" value="C:centrosome"/>
    <property type="evidence" value="ECO:0007669"/>
    <property type="project" value="UniProtKB-SubCell"/>
</dbReference>